<dbReference type="InterPro" id="IPR006015">
    <property type="entry name" value="Universal_stress_UspA"/>
</dbReference>
<comment type="similarity">
    <text evidence="1">Belongs to the universal stress protein A family.</text>
</comment>
<reference evidence="3 4" key="1">
    <citation type="journal article" date="2004" name="J. Bacteriol.">
        <title>Comparative genomics of two Leptospira interrogans serovars reveals novel insights into physiology and pathogenesis.</title>
        <authorList>
            <person name="Nascimento A.L."/>
            <person name="Ko A.I."/>
            <person name="Martins E.A."/>
            <person name="Monteiro-Vitorello C.B."/>
            <person name="Ho P.L."/>
            <person name="Haake D.A."/>
            <person name="Verjovski-Almeida S."/>
            <person name="Hartskeerl R.A."/>
            <person name="Marques M.V."/>
            <person name="Oliveira M.C."/>
            <person name="Menck C.F."/>
            <person name="Leite L.C."/>
            <person name="Carrer H."/>
            <person name="Coutinho L.L."/>
            <person name="Degrave W.M."/>
            <person name="Dellagostin O.A."/>
            <person name="El-Dorry H."/>
            <person name="Ferro E.S."/>
            <person name="Ferro M.I."/>
            <person name="Furlan L.R."/>
            <person name="Gamberini M."/>
            <person name="Giglioti E.A."/>
            <person name="Goes-Neto A."/>
            <person name="Goldman G.H."/>
            <person name="Goldman M.H."/>
            <person name="Harakava R."/>
            <person name="Jeronimo S.M."/>
            <person name="Junqueira-De-Azevedo I.L."/>
            <person name="Kimura E.T."/>
            <person name="Kuramae E.E."/>
            <person name="Lemos E.G."/>
            <person name="Lemos M.V."/>
            <person name="Marino C.L."/>
            <person name="Nunes L.R."/>
            <person name="De Oliveira R.C."/>
            <person name="Pereira G.G."/>
            <person name="Reis M.S."/>
            <person name="Schriefer A."/>
            <person name="Siqueira W.J."/>
            <person name="Sommer P."/>
            <person name="Tsai S.M."/>
            <person name="Simpson A.J."/>
            <person name="Ferro J.A."/>
            <person name="Camargo L.E."/>
            <person name="Kitajima J.P."/>
            <person name="Setubal J.C."/>
            <person name="Van Sluys M.A."/>
        </authorList>
    </citation>
    <scope>NUCLEOTIDE SEQUENCE [LARGE SCALE GENOMIC DNA]</scope>
    <source>
        <strain evidence="3 4">Fiocruz L1-130</strain>
    </source>
</reference>
<protein>
    <submittedName>
        <fullName evidence="3">DNA binding protein</fullName>
    </submittedName>
</protein>
<organism evidence="3 4">
    <name type="scientific">Leptospira interrogans serogroup Icterohaemorrhagiae serovar copenhageni (strain Fiocruz L1-130)</name>
    <dbReference type="NCBI Taxonomy" id="267671"/>
    <lineage>
        <taxon>Bacteria</taxon>
        <taxon>Pseudomonadati</taxon>
        <taxon>Spirochaetota</taxon>
        <taxon>Spirochaetia</taxon>
        <taxon>Leptospirales</taxon>
        <taxon>Leptospiraceae</taxon>
        <taxon>Leptospira</taxon>
    </lineage>
</organism>
<gene>
    <name evidence="3" type="ordered locus">LIC_12484</name>
</gene>
<dbReference type="Proteomes" id="UP000007037">
    <property type="component" value="Chromosome I"/>
</dbReference>
<evidence type="ECO:0000313" key="3">
    <source>
        <dbReference type="EMBL" id="AAS71049.1"/>
    </source>
</evidence>
<evidence type="ECO:0000259" key="2">
    <source>
        <dbReference type="Pfam" id="PF00582"/>
    </source>
</evidence>
<dbReference type="InterPro" id="IPR014729">
    <property type="entry name" value="Rossmann-like_a/b/a_fold"/>
</dbReference>
<proteinExistence type="inferred from homology"/>
<dbReference type="Pfam" id="PF00582">
    <property type="entry name" value="Usp"/>
    <property type="match status" value="1"/>
</dbReference>
<feature type="domain" description="UspA" evidence="2">
    <location>
        <begin position="22"/>
        <end position="160"/>
    </location>
</feature>
<dbReference type="PANTHER" id="PTHR46268">
    <property type="entry name" value="STRESS RESPONSE PROTEIN NHAX"/>
    <property type="match status" value="1"/>
</dbReference>
<accession>Q72PI7</accession>
<dbReference type="CDD" id="cd00293">
    <property type="entry name" value="USP-like"/>
    <property type="match status" value="1"/>
</dbReference>
<dbReference type="InterPro" id="IPR006016">
    <property type="entry name" value="UspA"/>
</dbReference>
<dbReference type="PANTHER" id="PTHR46268:SF6">
    <property type="entry name" value="UNIVERSAL STRESS PROTEIN UP12"/>
    <property type="match status" value="1"/>
</dbReference>
<dbReference type="SUPFAM" id="SSF52402">
    <property type="entry name" value="Adenine nucleotide alpha hydrolases-like"/>
    <property type="match status" value="1"/>
</dbReference>
<name>Q72PI7_LEPIC</name>
<dbReference type="AlphaFoldDB" id="Q72PI7"/>
<dbReference type="Gene3D" id="3.40.50.620">
    <property type="entry name" value="HUPs"/>
    <property type="match status" value="1"/>
</dbReference>
<sequence>MENQLEKDTLLAKRKYMQRFIKKILVPVDGSESSKKALEMGIAIAKAANASLTILEVVEEFGPLPGYYEKAPEGKDRVKWISEQRFEKIHSPLDESPEIKWDRLVLEGYPADTIVETATKGNYDMIVIGSRGLSAVGRFLVGSVSDRIVHHATCSVTVVR</sequence>
<dbReference type="EMBL" id="AE016823">
    <property type="protein sequence ID" value="AAS71049.1"/>
    <property type="molecule type" value="Genomic_DNA"/>
</dbReference>
<evidence type="ECO:0000313" key="4">
    <source>
        <dbReference type="Proteomes" id="UP000007037"/>
    </source>
</evidence>
<dbReference type="KEGG" id="lic:LIC_12484"/>
<dbReference type="PRINTS" id="PR01438">
    <property type="entry name" value="UNVRSLSTRESS"/>
</dbReference>
<evidence type="ECO:0000256" key="1">
    <source>
        <dbReference type="ARBA" id="ARBA00008791"/>
    </source>
</evidence>
<dbReference type="HOGENOM" id="CLU_049301_16_2_12"/>